<dbReference type="Proteomes" id="UP000076738">
    <property type="component" value="Unassembled WGS sequence"/>
</dbReference>
<sequence length="487" mass="55646">MYTTPLCISPPPRAPIHKLNGDVLLHLFMLLRDVEPLSIWAISRTCSRWRDLALQHSPLWSRIVIDTSVIRHLGSNYVSSWAELWIGRSGTQQGLDITIDLQDASLWQDDNPTWADIEVVLLSICRQAHRWRSFAYSLDNHIVKKKQPIGRGILTSLLAFLHSMPLLRTVHLGQGLHCRIRGLTPQYLHSFLSPEVAPQLHSLSLSNIIIDGTTSTSNVEQFCYEVRDERAEPARVLSALRAHPLMRKLHLSGWSAGLHTQFEHGRIVLERLTELHIPPTTCMAAVLSSLHMPNLTDLTLDARHTRGDDPVEERRGRQKSPYTSKFLHYLMFQPRTMSLITLTLHLPHHDVPWDSVLTFKSLEALRIVKPGNDRFWVTCLSDLWKLCKKSIQDDGWLGWSLPHLHSLILEETADYEQELREGWREVEIDITKAFKERLEAVDEDESQMVSLRIDIVGPNRKVEIRGGSVGRVVTGSIGRTFPKEGRK</sequence>
<dbReference type="STRING" id="1330018.A0A167KGL7"/>
<dbReference type="Gene3D" id="1.20.1280.50">
    <property type="match status" value="1"/>
</dbReference>
<evidence type="ECO:0000313" key="2">
    <source>
        <dbReference type="Proteomes" id="UP000076738"/>
    </source>
</evidence>
<dbReference type="SUPFAM" id="SSF81383">
    <property type="entry name" value="F-box domain"/>
    <property type="match status" value="1"/>
</dbReference>
<protein>
    <submittedName>
        <fullName evidence="1">Uncharacterized protein</fullName>
    </submittedName>
</protein>
<dbReference type="InterPro" id="IPR036047">
    <property type="entry name" value="F-box-like_dom_sf"/>
</dbReference>
<organism evidence="1 2">
    <name type="scientific">Calocera viscosa (strain TUFC12733)</name>
    <dbReference type="NCBI Taxonomy" id="1330018"/>
    <lineage>
        <taxon>Eukaryota</taxon>
        <taxon>Fungi</taxon>
        <taxon>Dikarya</taxon>
        <taxon>Basidiomycota</taxon>
        <taxon>Agaricomycotina</taxon>
        <taxon>Dacrymycetes</taxon>
        <taxon>Dacrymycetales</taxon>
        <taxon>Dacrymycetaceae</taxon>
        <taxon>Calocera</taxon>
    </lineage>
</organism>
<keyword evidence="2" id="KW-1185">Reference proteome</keyword>
<accession>A0A167KGL7</accession>
<proteinExistence type="predicted"/>
<dbReference type="AlphaFoldDB" id="A0A167KGL7"/>
<reference evidence="1 2" key="1">
    <citation type="journal article" date="2016" name="Mol. Biol. Evol.">
        <title>Comparative Genomics of Early-Diverging Mushroom-Forming Fungi Provides Insights into the Origins of Lignocellulose Decay Capabilities.</title>
        <authorList>
            <person name="Nagy L.G."/>
            <person name="Riley R."/>
            <person name="Tritt A."/>
            <person name="Adam C."/>
            <person name="Daum C."/>
            <person name="Floudas D."/>
            <person name="Sun H."/>
            <person name="Yadav J.S."/>
            <person name="Pangilinan J."/>
            <person name="Larsson K.H."/>
            <person name="Matsuura K."/>
            <person name="Barry K."/>
            <person name="Labutti K."/>
            <person name="Kuo R."/>
            <person name="Ohm R.A."/>
            <person name="Bhattacharya S.S."/>
            <person name="Shirouzu T."/>
            <person name="Yoshinaga Y."/>
            <person name="Martin F.M."/>
            <person name="Grigoriev I.V."/>
            <person name="Hibbett D.S."/>
        </authorList>
    </citation>
    <scope>NUCLEOTIDE SEQUENCE [LARGE SCALE GENOMIC DNA]</scope>
    <source>
        <strain evidence="1 2">TUFC12733</strain>
    </source>
</reference>
<dbReference type="OrthoDB" id="3365698at2759"/>
<name>A0A167KGL7_CALVF</name>
<gene>
    <name evidence="1" type="ORF">CALVIDRAFT_599704</name>
</gene>
<evidence type="ECO:0000313" key="1">
    <source>
        <dbReference type="EMBL" id="KZO94630.1"/>
    </source>
</evidence>
<dbReference type="EMBL" id="KV417293">
    <property type="protein sequence ID" value="KZO94630.1"/>
    <property type="molecule type" value="Genomic_DNA"/>
</dbReference>